<sequence>MIALRKRDTSLDLRPPATWRQTWHLWTVFLPRRSITGRLVFGRVWRRHDGRHWIYKQFLGHQHDDHRG</sequence>
<dbReference type="AlphaFoldDB" id="A0A7Y4GXB0"/>
<dbReference type="EMBL" id="JAAVLX010000011">
    <property type="protein sequence ID" value="NOJ43685.1"/>
    <property type="molecule type" value="Genomic_DNA"/>
</dbReference>
<dbReference type="Proteomes" id="UP000544122">
    <property type="component" value="Unassembled WGS sequence"/>
</dbReference>
<reference evidence="1 2" key="1">
    <citation type="submission" date="2020-03" db="EMBL/GenBank/DDBJ databases">
        <title>Bradyrhizobium diversity isolated from nodules of Indigofera sp.</title>
        <authorList>
            <person name="Klepa M."/>
            <person name="Helene L."/>
            <person name="Hungria M."/>
        </authorList>
    </citation>
    <scope>NUCLEOTIDE SEQUENCE [LARGE SCALE GENOMIC DNA]</scope>
    <source>
        <strain evidence="1 2">WSM 1791</strain>
    </source>
</reference>
<organism evidence="1 2">
    <name type="scientific">Bradyrhizobium australiense</name>
    <dbReference type="NCBI Taxonomy" id="2721161"/>
    <lineage>
        <taxon>Bacteria</taxon>
        <taxon>Pseudomonadati</taxon>
        <taxon>Pseudomonadota</taxon>
        <taxon>Alphaproteobacteria</taxon>
        <taxon>Hyphomicrobiales</taxon>
        <taxon>Nitrobacteraceae</taxon>
        <taxon>Bradyrhizobium</taxon>
    </lineage>
</organism>
<keyword evidence="2" id="KW-1185">Reference proteome</keyword>
<protein>
    <submittedName>
        <fullName evidence="1">Uncharacterized protein</fullName>
    </submittedName>
</protein>
<proteinExistence type="predicted"/>
<evidence type="ECO:0000313" key="2">
    <source>
        <dbReference type="Proteomes" id="UP000544122"/>
    </source>
</evidence>
<name>A0A7Y4GXB0_9BRAD</name>
<comment type="caution">
    <text evidence="1">The sequence shown here is derived from an EMBL/GenBank/DDBJ whole genome shotgun (WGS) entry which is preliminary data.</text>
</comment>
<evidence type="ECO:0000313" key="1">
    <source>
        <dbReference type="EMBL" id="NOJ43685.1"/>
    </source>
</evidence>
<accession>A0A7Y4GXB0</accession>
<gene>
    <name evidence="1" type="ORF">HCN58_29690</name>
</gene>